<reference evidence="2" key="1">
    <citation type="submission" date="2019-03" db="EMBL/GenBank/DDBJ databases">
        <title>WGS assembly of Setaria viridis.</title>
        <authorList>
            <person name="Huang P."/>
            <person name="Jenkins J."/>
            <person name="Grimwood J."/>
            <person name="Barry K."/>
            <person name="Healey A."/>
            <person name="Mamidi S."/>
            <person name="Sreedasyam A."/>
            <person name="Shu S."/>
            <person name="Feldman M."/>
            <person name="Wu J."/>
            <person name="Yu Y."/>
            <person name="Chen C."/>
            <person name="Johnson J."/>
            <person name="Rokhsar D."/>
            <person name="Baxter I."/>
            <person name="Schmutz J."/>
            <person name="Brutnell T."/>
            <person name="Kellogg E."/>
        </authorList>
    </citation>
    <scope>NUCLEOTIDE SEQUENCE [LARGE SCALE GENOMIC DNA]</scope>
</reference>
<gene>
    <name evidence="2" type="ORF">SEVIR_2G035550v2</name>
</gene>
<protein>
    <submittedName>
        <fullName evidence="2">Uncharacterized protein</fullName>
    </submittedName>
</protein>
<evidence type="ECO:0000313" key="3">
    <source>
        <dbReference type="Proteomes" id="UP000298652"/>
    </source>
</evidence>
<sequence>MVSGEWAAARAGQRFSPPPPHPSLRGANNLLEVVKPTTPVQFRCYVRRRPRLPVRFGERGSRGAEG</sequence>
<name>A0A4U6VRI3_SETVI</name>
<accession>A0A4U6VRI3</accession>
<organism evidence="2 3">
    <name type="scientific">Setaria viridis</name>
    <name type="common">Green bristlegrass</name>
    <name type="synonym">Setaria italica subsp. viridis</name>
    <dbReference type="NCBI Taxonomy" id="4556"/>
    <lineage>
        <taxon>Eukaryota</taxon>
        <taxon>Viridiplantae</taxon>
        <taxon>Streptophyta</taxon>
        <taxon>Embryophyta</taxon>
        <taxon>Tracheophyta</taxon>
        <taxon>Spermatophyta</taxon>
        <taxon>Magnoliopsida</taxon>
        <taxon>Liliopsida</taxon>
        <taxon>Poales</taxon>
        <taxon>Poaceae</taxon>
        <taxon>PACMAD clade</taxon>
        <taxon>Panicoideae</taxon>
        <taxon>Panicodae</taxon>
        <taxon>Paniceae</taxon>
        <taxon>Cenchrinae</taxon>
        <taxon>Setaria</taxon>
    </lineage>
</organism>
<proteinExistence type="predicted"/>
<dbReference type="EMBL" id="CM016553">
    <property type="protein sequence ID" value="TKW30419.1"/>
    <property type="molecule type" value="Genomic_DNA"/>
</dbReference>
<keyword evidence="3" id="KW-1185">Reference proteome</keyword>
<dbReference type="Gramene" id="TKW30419">
    <property type="protein sequence ID" value="TKW30419"/>
    <property type="gene ID" value="SEVIR_2G035550v2"/>
</dbReference>
<dbReference type="Proteomes" id="UP000298652">
    <property type="component" value="Chromosome 2"/>
</dbReference>
<dbReference type="AlphaFoldDB" id="A0A4U6VRI3"/>
<feature type="region of interest" description="Disordered" evidence="1">
    <location>
        <begin position="1"/>
        <end position="26"/>
    </location>
</feature>
<evidence type="ECO:0000256" key="1">
    <source>
        <dbReference type="SAM" id="MobiDB-lite"/>
    </source>
</evidence>
<evidence type="ECO:0000313" key="2">
    <source>
        <dbReference type="EMBL" id="TKW30419.1"/>
    </source>
</evidence>